<keyword evidence="7 10" id="KW-0418">Kinase</keyword>
<dbReference type="EMBL" id="UOFP01000153">
    <property type="protein sequence ID" value="VAW86725.1"/>
    <property type="molecule type" value="Genomic_DNA"/>
</dbReference>
<evidence type="ECO:0000256" key="6">
    <source>
        <dbReference type="ARBA" id="ARBA00022741"/>
    </source>
</evidence>
<dbReference type="SUPFAM" id="SSF52540">
    <property type="entry name" value="P-loop containing nucleoside triphosphate hydrolases"/>
    <property type="match status" value="1"/>
</dbReference>
<dbReference type="GO" id="GO:0009244">
    <property type="term" value="P:lipopolysaccharide core region biosynthetic process"/>
    <property type="evidence" value="ECO:0007669"/>
    <property type="project" value="TreeGrafter"/>
</dbReference>
<dbReference type="PANTHER" id="PTHR42724">
    <property type="entry name" value="TETRAACYLDISACCHARIDE 4'-KINASE"/>
    <property type="match status" value="1"/>
</dbReference>
<keyword evidence="8" id="KW-0067">ATP-binding</keyword>
<dbReference type="AlphaFoldDB" id="A0A3B0Z0B6"/>
<dbReference type="InterPro" id="IPR027417">
    <property type="entry name" value="P-loop_NTPase"/>
</dbReference>
<evidence type="ECO:0000313" key="10">
    <source>
        <dbReference type="EMBL" id="VAW86725.1"/>
    </source>
</evidence>
<evidence type="ECO:0000256" key="3">
    <source>
        <dbReference type="ARBA" id="ARBA00022516"/>
    </source>
</evidence>
<dbReference type="HAMAP" id="MF_00409">
    <property type="entry name" value="LpxK"/>
    <property type="match status" value="1"/>
</dbReference>
<dbReference type="InterPro" id="IPR003758">
    <property type="entry name" value="LpxK"/>
</dbReference>
<sequence length="327" mass="36368">MKKIETIWYGQSPWQYILLPLSGLFLLLSTLKRWIYLFGLVKPQQVPVPIIVVGNISVGGTGKTPLVAWMVDHLRTLGYKPAIISRGYGGKAKKWPQQVRSDSDPEMVGDETVLLARRCGCPVAAAPQRINAARALLKHTDCDIIISDDGLQHYDMHRDLEIVVVDGVRRFGNGYCLPAGPLREPVSRLNSVDLVVINGQAGGGEFSMRLNGTRLTRLDKPDIAQPLRALAGCRVHGVAGIGNPKRFFDQLRASGLEVIEHPMPDHHSFEASDIQFPDDLLVIMTEKDAVKCQHFANERHWVLPVSAELDDVFVHRLNLLLKRIDNG</sequence>
<evidence type="ECO:0000256" key="4">
    <source>
        <dbReference type="ARBA" id="ARBA00022556"/>
    </source>
</evidence>
<reference evidence="10" key="1">
    <citation type="submission" date="2018-06" db="EMBL/GenBank/DDBJ databases">
        <authorList>
            <person name="Zhirakovskaya E."/>
        </authorList>
    </citation>
    <scope>NUCLEOTIDE SEQUENCE</scope>
</reference>
<dbReference type="PANTHER" id="PTHR42724:SF1">
    <property type="entry name" value="TETRAACYLDISACCHARIDE 4'-KINASE, MITOCHONDRIAL-RELATED"/>
    <property type="match status" value="1"/>
</dbReference>
<dbReference type="UniPathway" id="UPA00359">
    <property type="reaction ID" value="UER00482"/>
</dbReference>
<name>A0A3B0Z0B6_9ZZZZ</name>
<keyword evidence="5 10" id="KW-0808">Transferase</keyword>
<dbReference type="Pfam" id="PF02606">
    <property type="entry name" value="LpxK"/>
    <property type="match status" value="1"/>
</dbReference>
<gene>
    <name evidence="10" type="ORF">MNBD_GAMMA18-941</name>
</gene>
<evidence type="ECO:0000256" key="5">
    <source>
        <dbReference type="ARBA" id="ARBA00022679"/>
    </source>
</evidence>
<keyword evidence="6" id="KW-0547">Nucleotide-binding</keyword>
<dbReference type="GO" id="GO:0009029">
    <property type="term" value="F:lipid-A 4'-kinase activity"/>
    <property type="evidence" value="ECO:0007669"/>
    <property type="project" value="UniProtKB-EC"/>
</dbReference>
<protein>
    <recommendedName>
        <fullName evidence="2">tetraacyldisaccharide 4'-kinase</fullName>
        <ecNumber evidence="2">2.7.1.130</ecNumber>
    </recommendedName>
</protein>
<dbReference type="EC" id="2.7.1.130" evidence="2"/>
<dbReference type="NCBIfam" id="TIGR00682">
    <property type="entry name" value="lpxK"/>
    <property type="match status" value="1"/>
</dbReference>
<evidence type="ECO:0000256" key="2">
    <source>
        <dbReference type="ARBA" id="ARBA00012071"/>
    </source>
</evidence>
<dbReference type="GO" id="GO:0005886">
    <property type="term" value="C:plasma membrane"/>
    <property type="evidence" value="ECO:0007669"/>
    <property type="project" value="TreeGrafter"/>
</dbReference>
<proteinExistence type="inferred from homology"/>
<comment type="pathway">
    <text evidence="1">Glycolipid biosynthesis; lipid IV(A) biosynthesis; lipid IV(A) from (3R)-3-hydroxytetradecanoyl-[acyl-carrier-protein] and UDP-N-acetyl-alpha-D-glucosamine: step 6/6.</text>
</comment>
<keyword evidence="4" id="KW-0441">Lipid A biosynthesis</keyword>
<dbReference type="GO" id="GO:0009245">
    <property type="term" value="P:lipid A biosynthetic process"/>
    <property type="evidence" value="ECO:0007669"/>
    <property type="project" value="UniProtKB-KW"/>
</dbReference>
<dbReference type="GO" id="GO:0005524">
    <property type="term" value="F:ATP binding"/>
    <property type="evidence" value="ECO:0007669"/>
    <property type="project" value="UniProtKB-KW"/>
</dbReference>
<organism evidence="10">
    <name type="scientific">hydrothermal vent metagenome</name>
    <dbReference type="NCBI Taxonomy" id="652676"/>
    <lineage>
        <taxon>unclassified sequences</taxon>
        <taxon>metagenomes</taxon>
        <taxon>ecological metagenomes</taxon>
    </lineage>
</organism>
<accession>A0A3B0Z0B6</accession>
<keyword evidence="9" id="KW-0443">Lipid metabolism</keyword>
<evidence type="ECO:0000256" key="7">
    <source>
        <dbReference type="ARBA" id="ARBA00022777"/>
    </source>
</evidence>
<keyword evidence="3" id="KW-0444">Lipid biosynthesis</keyword>
<evidence type="ECO:0000256" key="8">
    <source>
        <dbReference type="ARBA" id="ARBA00022840"/>
    </source>
</evidence>
<evidence type="ECO:0000256" key="9">
    <source>
        <dbReference type="ARBA" id="ARBA00023098"/>
    </source>
</evidence>
<evidence type="ECO:0000256" key="1">
    <source>
        <dbReference type="ARBA" id="ARBA00004870"/>
    </source>
</evidence>